<evidence type="ECO:0000313" key="2">
    <source>
        <dbReference type="Proteomes" id="UP000660729"/>
    </source>
</evidence>
<name>A0A8H6RV28_9PEZI</name>
<reference evidence="1" key="1">
    <citation type="submission" date="2020-04" db="EMBL/GenBank/DDBJ databases">
        <title>Draft genome resource of the tomato pathogen Pseudocercospora fuligena.</title>
        <authorList>
            <person name="Zaccaron A."/>
        </authorList>
    </citation>
    <scope>NUCLEOTIDE SEQUENCE</scope>
    <source>
        <strain evidence="1">PF001</strain>
    </source>
</reference>
<organism evidence="1 2">
    <name type="scientific">Pseudocercospora fuligena</name>
    <dbReference type="NCBI Taxonomy" id="685502"/>
    <lineage>
        <taxon>Eukaryota</taxon>
        <taxon>Fungi</taxon>
        <taxon>Dikarya</taxon>
        <taxon>Ascomycota</taxon>
        <taxon>Pezizomycotina</taxon>
        <taxon>Dothideomycetes</taxon>
        <taxon>Dothideomycetidae</taxon>
        <taxon>Mycosphaerellales</taxon>
        <taxon>Mycosphaerellaceae</taxon>
        <taxon>Pseudocercospora</taxon>
    </lineage>
</organism>
<gene>
    <name evidence="1" type="ORF">HII31_02116</name>
</gene>
<evidence type="ECO:0000313" key="1">
    <source>
        <dbReference type="EMBL" id="KAF7196746.1"/>
    </source>
</evidence>
<dbReference type="OrthoDB" id="3641180at2759"/>
<dbReference type="AlphaFoldDB" id="A0A8H6RV28"/>
<keyword evidence="2" id="KW-1185">Reference proteome</keyword>
<proteinExistence type="predicted"/>
<protein>
    <submittedName>
        <fullName evidence="1">Uncharacterized protein</fullName>
    </submittedName>
</protein>
<dbReference type="EMBL" id="JABCIY010000024">
    <property type="protein sequence ID" value="KAF7196746.1"/>
    <property type="molecule type" value="Genomic_DNA"/>
</dbReference>
<accession>A0A8H6RV28</accession>
<comment type="caution">
    <text evidence="1">The sequence shown here is derived from an EMBL/GenBank/DDBJ whole genome shotgun (WGS) entry which is preliminary data.</text>
</comment>
<sequence length="135" mass="14816">MSTEIEEIIRCGGNPWARPTDLPLDVMSDGIDAYCGTSLDLTPDYLRNDRFLTGPRNGQSFDNYVKHDFVVKTVTQFSGQGQTECAPSMPFNTKGDECRRKLRAIRDQCGGQGGGLSEVGANGCVLWTIRGQKAH</sequence>
<dbReference type="Proteomes" id="UP000660729">
    <property type="component" value="Unassembled WGS sequence"/>
</dbReference>